<evidence type="ECO:0000256" key="1">
    <source>
        <dbReference type="ARBA" id="ARBA00022490"/>
    </source>
</evidence>
<keyword evidence="3" id="KW-0677">Repeat</keyword>
<dbReference type="PANTHER" id="PTHR19849">
    <property type="entry name" value="PHOSPHOLIPASE A-2-ACTIVATING PROTEIN"/>
    <property type="match status" value="1"/>
</dbReference>
<dbReference type="Proteomes" id="UP000215335">
    <property type="component" value="Unassembled WGS sequence"/>
</dbReference>
<dbReference type="Gene3D" id="2.130.10.10">
    <property type="entry name" value="YVTN repeat-like/Quinoprotein amine dehydrogenase"/>
    <property type="match status" value="1"/>
</dbReference>
<evidence type="ECO:0000313" key="6">
    <source>
        <dbReference type="Proteomes" id="UP000215335"/>
    </source>
</evidence>
<keyword evidence="6" id="KW-1185">Reference proteome</keyword>
<reference evidence="5 6" key="1">
    <citation type="journal article" date="2017" name="Curr. Biol.">
        <title>The Evolution of Venom by Co-option of Single-Copy Genes.</title>
        <authorList>
            <person name="Martinson E.O."/>
            <person name="Mrinalini"/>
            <person name="Kelkar Y.D."/>
            <person name="Chang C.H."/>
            <person name="Werren J.H."/>
        </authorList>
    </citation>
    <scope>NUCLEOTIDE SEQUENCE [LARGE SCALE GENOMIC DNA]</scope>
    <source>
        <strain evidence="5 6">Alberta</strain>
        <tissue evidence="5">Whole body</tissue>
    </source>
</reference>
<dbReference type="InterPro" id="IPR036322">
    <property type="entry name" value="WD40_repeat_dom_sf"/>
</dbReference>
<dbReference type="GO" id="GO:0043130">
    <property type="term" value="F:ubiquitin binding"/>
    <property type="evidence" value="ECO:0007669"/>
    <property type="project" value="TreeGrafter"/>
</dbReference>
<dbReference type="GO" id="GO:0005737">
    <property type="term" value="C:cytoplasm"/>
    <property type="evidence" value="ECO:0007669"/>
    <property type="project" value="TreeGrafter"/>
</dbReference>
<evidence type="ECO:0000313" key="5">
    <source>
        <dbReference type="EMBL" id="OXU21299.1"/>
    </source>
</evidence>
<dbReference type="PANTHER" id="PTHR19849:SF0">
    <property type="entry name" value="PHOSPHOLIPASE A-2-ACTIVATING PROTEIN"/>
    <property type="match status" value="1"/>
</dbReference>
<dbReference type="GO" id="GO:0010992">
    <property type="term" value="P:ubiquitin recycling"/>
    <property type="evidence" value="ECO:0007669"/>
    <property type="project" value="TreeGrafter"/>
</dbReference>
<dbReference type="SMART" id="SM00320">
    <property type="entry name" value="WD40"/>
    <property type="match status" value="3"/>
</dbReference>
<protein>
    <submittedName>
        <fullName evidence="5">Uncharacterized protein</fullName>
    </submittedName>
</protein>
<gene>
    <name evidence="5" type="ORF">TSAR_011567</name>
</gene>
<sequence>MAKSLYKLSRELVGHSGDVRDLPVPSDGSILSASRDKTLTRPREAVMNVIKHWTAVTGDYLRNLYGHTSYICSLSAISGGSLVALSGEDITVRLWSNGEINQTITLLTQTVWSVRILPNEDIICGASDSFVRIFTANPERYADSEILQRFEESIANTELNAKTELGYFKMSYLADQSALQRTGKKDEETKLIKEAGGVKAYSWSQKELKWISSH</sequence>
<organism evidence="5 6">
    <name type="scientific">Trichomalopsis sarcophagae</name>
    <dbReference type="NCBI Taxonomy" id="543379"/>
    <lineage>
        <taxon>Eukaryota</taxon>
        <taxon>Metazoa</taxon>
        <taxon>Ecdysozoa</taxon>
        <taxon>Arthropoda</taxon>
        <taxon>Hexapoda</taxon>
        <taxon>Insecta</taxon>
        <taxon>Pterygota</taxon>
        <taxon>Neoptera</taxon>
        <taxon>Endopterygota</taxon>
        <taxon>Hymenoptera</taxon>
        <taxon>Apocrita</taxon>
        <taxon>Proctotrupomorpha</taxon>
        <taxon>Chalcidoidea</taxon>
        <taxon>Pteromalidae</taxon>
        <taxon>Pteromalinae</taxon>
        <taxon>Trichomalopsis</taxon>
    </lineage>
</organism>
<feature type="repeat" description="WD" evidence="4">
    <location>
        <begin position="64"/>
        <end position="96"/>
    </location>
</feature>
<evidence type="ECO:0000256" key="2">
    <source>
        <dbReference type="ARBA" id="ARBA00022574"/>
    </source>
</evidence>
<dbReference type="SUPFAM" id="SSF50978">
    <property type="entry name" value="WD40 repeat-like"/>
    <property type="match status" value="1"/>
</dbReference>
<accession>A0A232ESF9</accession>
<dbReference type="GO" id="GO:0005634">
    <property type="term" value="C:nucleus"/>
    <property type="evidence" value="ECO:0007669"/>
    <property type="project" value="TreeGrafter"/>
</dbReference>
<name>A0A232ESF9_9HYME</name>
<evidence type="ECO:0000256" key="4">
    <source>
        <dbReference type="PROSITE-ProRule" id="PRU00221"/>
    </source>
</evidence>
<dbReference type="InterPro" id="IPR001680">
    <property type="entry name" value="WD40_rpt"/>
</dbReference>
<dbReference type="Pfam" id="PF00400">
    <property type="entry name" value="WD40"/>
    <property type="match status" value="3"/>
</dbReference>
<dbReference type="PROSITE" id="PS50082">
    <property type="entry name" value="WD_REPEATS_2"/>
    <property type="match status" value="1"/>
</dbReference>
<dbReference type="STRING" id="543379.A0A232ESF9"/>
<dbReference type="GO" id="GO:0043161">
    <property type="term" value="P:proteasome-mediated ubiquitin-dependent protein catabolic process"/>
    <property type="evidence" value="ECO:0007669"/>
    <property type="project" value="TreeGrafter"/>
</dbReference>
<dbReference type="AlphaFoldDB" id="A0A232ESF9"/>
<dbReference type="OrthoDB" id="10265988at2759"/>
<comment type="caution">
    <text evidence="5">The sequence shown here is derived from an EMBL/GenBank/DDBJ whole genome shotgun (WGS) entry which is preliminary data.</text>
</comment>
<evidence type="ECO:0000256" key="3">
    <source>
        <dbReference type="ARBA" id="ARBA00022737"/>
    </source>
</evidence>
<keyword evidence="1" id="KW-0963">Cytoplasm</keyword>
<dbReference type="EMBL" id="NNAY01002424">
    <property type="protein sequence ID" value="OXU21299.1"/>
    <property type="molecule type" value="Genomic_DNA"/>
</dbReference>
<dbReference type="InterPro" id="IPR015943">
    <property type="entry name" value="WD40/YVTN_repeat-like_dom_sf"/>
</dbReference>
<proteinExistence type="predicted"/>
<keyword evidence="2 4" id="KW-0853">WD repeat</keyword>